<protein>
    <submittedName>
        <fullName evidence="2">Uncharacterized protein</fullName>
    </submittedName>
</protein>
<proteinExistence type="predicted"/>
<name>A0A813I5A2_POLGL</name>
<reference evidence="2" key="1">
    <citation type="submission" date="2021-02" db="EMBL/GenBank/DDBJ databases">
        <authorList>
            <person name="Dougan E. K."/>
            <person name="Rhodes N."/>
            <person name="Thang M."/>
            <person name="Chan C."/>
        </authorList>
    </citation>
    <scope>NUCLEOTIDE SEQUENCE</scope>
</reference>
<keyword evidence="1" id="KW-1133">Transmembrane helix</keyword>
<sequence length="641" mass="70248">MKYLTAALATLWRKSAQSESNGNGLGKGLLRGNDGKSQSLGVTGVEEPPLHYATMGDIREIAAFGVIVVALLVALNREVLCPGWDAGEAFRVLYVLTLAAEFAIWSDEFCGHVDWLNTSRFTDRRGLGKWASPIYGLFRIPALSLGMFALALVTLVVSLVVAVYVKEVVMLSFLLACIVMTHLFWNRQNIGGHGGLPVLHTLFCLCLLVEGNEAVVRICIATFMGFSYMGSALCKLVTSLLIQRPRQWWGNGDGLKFYLLDSVSIRPMRGIRRDVRSAIITAGPSLRPVLDLAMNAALIFELAVPALICMDARGAAVLLFAFHYSVWFLFDIDFMSYWAPSLLALAVDNQTLLSPAAVFQAVESAWEVAPYRTAVLLAYTMLQVLASVFVFDLNPRRGELLPFSAYPMFEEATRLFEDNQAMALVLRVPTAVPIPEPYYLRMQALSNTESEHFISGPRILDAAGQRMLAVGIPRQAEPNPKAEQIVDDTGDIRGRVQDYVGGVWRPQTRPKNRIESCANGIASLMGQCGRVTDCSNCTVDAEGSHALNHERECSAESSGAVILSSNVEISAAMPEVEQLVTMLAGMTTKDAWRPDKMRELLDAYDAAEAALQRCPRIPVAFRLEHVVDLASRSPEPPATPA</sequence>
<comment type="caution">
    <text evidence="2">The sequence shown here is derived from an EMBL/GenBank/DDBJ whole genome shotgun (WGS) entry which is preliminary data.</text>
</comment>
<evidence type="ECO:0000256" key="1">
    <source>
        <dbReference type="SAM" id="Phobius"/>
    </source>
</evidence>
<feature type="transmembrane region" description="Helical" evidence="1">
    <location>
        <begin position="191"/>
        <end position="209"/>
    </location>
</feature>
<evidence type="ECO:0000313" key="2">
    <source>
        <dbReference type="EMBL" id="CAE8645328.1"/>
    </source>
</evidence>
<feature type="transmembrane region" description="Helical" evidence="1">
    <location>
        <begin position="221"/>
        <end position="242"/>
    </location>
</feature>
<dbReference type="Proteomes" id="UP000626109">
    <property type="component" value="Unassembled WGS sequence"/>
</dbReference>
<dbReference type="EMBL" id="CAJNNW010003422">
    <property type="protein sequence ID" value="CAE8645328.1"/>
    <property type="molecule type" value="Genomic_DNA"/>
</dbReference>
<feature type="transmembrane region" description="Helical" evidence="1">
    <location>
        <begin position="58"/>
        <end position="76"/>
    </location>
</feature>
<feature type="transmembrane region" description="Helical" evidence="1">
    <location>
        <begin position="168"/>
        <end position="185"/>
    </location>
</feature>
<feature type="transmembrane region" description="Helical" evidence="1">
    <location>
        <begin position="140"/>
        <end position="161"/>
    </location>
</feature>
<gene>
    <name evidence="2" type="ORF">PGLA2088_LOCUS3816</name>
</gene>
<evidence type="ECO:0000313" key="3">
    <source>
        <dbReference type="Proteomes" id="UP000626109"/>
    </source>
</evidence>
<keyword evidence="1" id="KW-0812">Transmembrane</keyword>
<keyword evidence="1" id="KW-0472">Membrane</keyword>
<dbReference type="AlphaFoldDB" id="A0A813I5A2"/>
<accession>A0A813I5A2</accession>
<organism evidence="2 3">
    <name type="scientific">Polarella glacialis</name>
    <name type="common">Dinoflagellate</name>
    <dbReference type="NCBI Taxonomy" id="89957"/>
    <lineage>
        <taxon>Eukaryota</taxon>
        <taxon>Sar</taxon>
        <taxon>Alveolata</taxon>
        <taxon>Dinophyceae</taxon>
        <taxon>Suessiales</taxon>
        <taxon>Suessiaceae</taxon>
        <taxon>Polarella</taxon>
    </lineage>
</organism>